<keyword evidence="2" id="KW-0472">Membrane</keyword>
<comment type="caution">
    <text evidence="3">The sequence shown here is derived from an EMBL/GenBank/DDBJ whole genome shotgun (WGS) entry which is preliminary data.</text>
</comment>
<evidence type="ECO:0000256" key="1">
    <source>
        <dbReference type="SAM" id="MobiDB-lite"/>
    </source>
</evidence>
<sequence length="1136" mass="116804">MHGHALQAALRALGLMFAAALVVVVVVAWTLARGPVAVPMLRPVIERALDRVLATADLPLAAKVDGVVLTWRAEEATAGGVSAGLEVDLLDTRLTDGDGRVVANLGTVAVDLDPAALVLGRVELAALTLVGPTLNLERAPNGRVALDVAGFGGGARATPTAPAAPADPDAVRAEALETWALLADMGFAVRDARLSLTDRVEDRVWSLDADRLRLRRQGEALMVEGSLSLTGADAAAPTATIDVALRHQPGEDLASLILILRDLEPARHLARYPGLAALGGWDQPLSGTLAIDLDLAVLATLAAGRGDAVSPGAPLRFARLVLSGGAGWARLPPPVDRAYAVRALDLEATLSAGARALEVSRLTVGLDGATVAATARAEGIVEGPPRLAVNLALSPMGVPELLTLWPSGVAHGAWSWIADNLSGGDPGRGETGRGETGRGETGSGDGARSGLAGSRFSVDLAGPDWASIAVTDLSGEATAAGLTVRYLGELPVATDASGRLRFSLDAITIDGLRGRVGALAVREGRITFTDFDAPVERAAMTFQIEGPLSSALALIDHQPLGYASQVGLDPARAAGDVDTTLTVALPLLKDVALEDVAIGVAAEATGVGLPDVALGQDLTDGDLSLTLDNAGLDVTGRARLGGVAASLDWRENFTAGAAFDRRYVVRGRADTAARARFGLDGPPFAPPWLDGPVDVDLTYTEIAGQPGVLQARVDLTPATMAMPDLDWVKPAGEEGTVSIEGRFGDHAMTVGFDLFAVPGQATVTGEARLDGAGERLRGLTLSRVRLGRTEARAEIVAPASAGAPWRVGLTGAALDATVLLSDDDAEEAGAGTSGGGPAAPVVTAQGDAEDEAPGPPLDVSLDVERLLLSDNITLHAARVGLTRDGAGVWRKARVDGRIQGGPPVSLRLDPGADGLRRFTLTADDAGAVARALDITRSLRGGRMTLTGTLDEAGVARGRLEAANVFLTKVPVLVRLLAVASLTGILEELQGEGLSLSTLVVPFTYADPRLTLNAARANGPSLGLTANGTLDLDAETMDLEGVVVPAYLVNSLLGRIPVVGNLLVGEKGGGVFAVDYSAEGPMDDPRIAVNPLTLLTPGILREVFGVIPDGVDEGGVDEGGVEEDEAQPPRSFERGLD</sequence>
<keyword evidence="2" id="KW-0812">Transmembrane</keyword>
<dbReference type="EMBL" id="JACIGK010000017">
    <property type="protein sequence ID" value="MBB4266810.1"/>
    <property type="molecule type" value="Genomic_DNA"/>
</dbReference>
<evidence type="ECO:0000256" key="2">
    <source>
        <dbReference type="SAM" id="Phobius"/>
    </source>
</evidence>
<feature type="transmembrane region" description="Helical" evidence="2">
    <location>
        <begin position="12"/>
        <end position="32"/>
    </location>
</feature>
<feature type="compositionally biased region" description="Basic and acidic residues" evidence="1">
    <location>
        <begin position="427"/>
        <end position="438"/>
    </location>
</feature>
<evidence type="ECO:0008006" key="5">
    <source>
        <dbReference type="Google" id="ProtNLM"/>
    </source>
</evidence>
<dbReference type="AlphaFoldDB" id="A0A7W6WA44"/>
<dbReference type="Proteomes" id="UP000554286">
    <property type="component" value="Unassembled WGS sequence"/>
</dbReference>
<feature type="region of interest" description="Disordered" evidence="1">
    <location>
        <begin position="1111"/>
        <end position="1136"/>
    </location>
</feature>
<accession>A0A7W6WA44</accession>
<feature type="region of interest" description="Disordered" evidence="1">
    <location>
        <begin position="826"/>
        <end position="854"/>
    </location>
</feature>
<evidence type="ECO:0000313" key="4">
    <source>
        <dbReference type="Proteomes" id="UP000554286"/>
    </source>
</evidence>
<keyword evidence="4" id="KW-1185">Reference proteome</keyword>
<feature type="compositionally biased region" description="Acidic residues" evidence="1">
    <location>
        <begin position="1111"/>
        <end position="1125"/>
    </location>
</feature>
<dbReference type="RefSeq" id="WP_184045584.1">
    <property type="nucleotide sequence ID" value="NZ_JACIGK010000017.1"/>
</dbReference>
<organism evidence="3 4">
    <name type="scientific">Roseospira visakhapatnamensis</name>
    <dbReference type="NCBI Taxonomy" id="390880"/>
    <lineage>
        <taxon>Bacteria</taxon>
        <taxon>Pseudomonadati</taxon>
        <taxon>Pseudomonadota</taxon>
        <taxon>Alphaproteobacteria</taxon>
        <taxon>Rhodospirillales</taxon>
        <taxon>Rhodospirillaceae</taxon>
        <taxon>Roseospira</taxon>
    </lineage>
</organism>
<proteinExistence type="predicted"/>
<reference evidence="3 4" key="1">
    <citation type="submission" date="2020-08" db="EMBL/GenBank/DDBJ databases">
        <title>Genome sequencing of Purple Non-Sulfur Bacteria from various extreme environments.</title>
        <authorList>
            <person name="Mayer M."/>
        </authorList>
    </citation>
    <scope>NUCLEOTIDE SEQUENCE [LARGE SCALE GENOMIC DNA]</scope>
    <source>
        <strain evidence="3 4">JA131</strain>
    </source>
</reference>
<name>A0A7W6WA44_9PROT</name>
<protein>
    <recommendedName>
        <fullName evidence="5">DUF3971 domain-containing protein</fullName>
    </recommendedName>
</protein>
<feature type="region of interest" description="Disordered" evidence="1">
    <location>
        <begin position="421"/>
        <end position="449"/>
    </location>
</feature>
<keyword evidence="2" id="KW-1133">Transmembrane helix</keyword>
<evidence type="ECO:0000313" key="3">
    <source>
        <dbReference type="EMBL" id="MBB4266810.1"/>
    </source>
</evidence>
<gene>
    <name evidence="3" type="ORF">GGD89_002446</name>
</gene>